<dbReference type="GO" id="GO:0006355">
    <property type="term" value="P:regulation of DNA-templated transcription"/>
    <property type="evidence" value="ECO:0007669"/>
    <property type="project" value="InterPro"/>
</dbReference>
<evidence type="ECO:0000313" key="3">
    <source>
        <dbReference type="Proteomes" id="UP000051439"/>
    </source>
</evidence>
<gene>
    <name evidence="2" type="ORF">FC98_GL001556</name>
</gene>
<protein>
    <submittedName>
        <fullName evidence="2">Addiction module antitoxin, RelB DinJ family</fullName>
    </submittedName>
</protein>
<evidence type="ECO:0000313" key="2">
    <source>
        <dbReference type="EMBL" id="KRL20334.1"/>
    </source>
</evidence>
<reference evidence="2 3" key="1">
    <citation type="journal article" date="2015" name="Genome Announc.">
        <title>Expanding the biotechnology potential of lactobacilli through comparative genomics of 213 strains and associated genera.</title>
        <authorList>
            <person name="Sun Z."/>
            <person name="Harris H.M."/>
            <person name="McCann A."/>
            <person name="Guo C."/>
            <person name="Argimon S."/>
            <person name="Zhang W."/>
            <person name="Yang X."/>
            <person name="Jeffery I.B."/>
            <person name="Cooney J.C."/>
            <person name="Kagawa T.F."/>
            <person name="Liu W."/>
            <person name="Song Y."/>
            <person name="Salvetti E."/>
            <person name="Wrobel A."/>
            <person name="Rasinkangas P."/>
            <person name="Parkhill J."/>
            <person name="Rea M.C."/>
            <person name="O'Sullivan O."/>
            <person name="Ritari J."/>
            <person name="Douillard F.P."/>
            <person name="Paul Ross R."/>
            <person name="Yang R."/>
            <person name="Briner A.E."/>
            <person name="Felis G.E."/>
            <person name="de Vos W.M."/>
            <person name="Barrangou R."/>
            <person name="Klaenhammer T.R."/>
            <person name="Caufield P.W."/>
            <person name="Cui Y."/>
            <person name="Zhang H."/>
            <person name="O'Toole P.W."/>
        </authorList>
    </citation>
    <scope>NUCLEOTIDE SEQUENCE [LARGE SCALE GENOMIC DNA]</scope>
    <source>
        <strain evidence="2 3">DSM 19906</strain>
    </source>
</reference>
<sequence>MINMARIEVRIDDDTKTKAVAELKKHQITLSAFVKAQVATVASEGLPPYYSMPNTEQDKSIQEIANDIKGKKKLPGATNPDDLERLLNE</sequence>
<comment type="caution">
    <text evidence="2">The sequence shown here is derived from an EMBL/GenBank/DDBJ whole genome shotgun (WGS) entry which is preliminary data.</text>
</comment>
<dbReference type="Proteomes" id="UP000051439">
    <property type="component" value="Unassembled WGS sequence"/>
</dbReference>
<organism evidence="2 3">
    <name type="scientific">Lentilactobacillus kisonensis DSM 19906 = JCM 15041</name>
    <dbReference type="NCBI Taxonomy" id="1423766"/>
    <lineage>
        <taxon>Bacteria</taxon>
        <taxon>Bacillati</taxon>
        <taxon>Bacillota</taxon>
        <taxon>Bacilli</taxon>
        <taxon>Lactobacillales</taxon>
        <taxon>Lactobacillaceae</taxon>
        <taxon>Lentilactobacillus</taxon>
    </lineage>
</organism>
<dbReference type="EMBL" id="AZEB01000029">
    <property type="protein sequence ID" value="KRL20334.1"/>
    <property type="molecule type" value="Genomic_DNA"/>
</dbReference>
<dbReference type="InterPro" id="IPR007337">
    <property type="entry name" value="RelB/DinJ"/>
</dbReference>
<dbReference type="Gene3D" id="1.10.1220.10">
    <property type="entry name" value="Met repressor-like"/>
    <property type="match status" value="1"/>
</dbReference>
<evidence type="ECO:0000256" key="1">
    <source>
        <dbReference type="SAM" id="MobiDB-lite"/>
    </source>
</evidence>
<dbReference type="PATRIC" id="fig|1423766.4.peg.1611"/>
<proteinExistence type="predicted"/>
<dbReference type="Pfam" id="PF04221">
    <property type="entry name" value="RelB"/>
    <property type="match status" value="1"/>
</dbReference>
<keyword evidence="3" id="KW-1185">Reference proteome</keyword>
<feature type="region of interest" description="Disordered" evidence="1">
    <location>
        <begin position="68"/>
        <end position="89"/>
    </location>
</feature>
<name>A0A0R1NII8_9LACO</name>
<dbReference type="AlphaFoldDB" id="A0A0R1NII8"/>
<accession>A0A0R1NII8</accession>
<dbReference type="InterPro" id="IPR013321">
    <property type="entry name" value="Arc_rbn_hlx_hlx"/>
</dbReference>